<name>A0A1G2CEJ5_9BACT</name>
<dbReference type="NCBIfam" id="TIGR00125">
    <property type="entry name" value="cyt_tran_rel"/>
    <property type="match status" value="1"/>
</dbReference>
<dbReference type="AlphaFoldDB" id="A0A1G2CEJ5"/>
<dbReference type="Proteomes" id="UP000179059">
    <property type="component" value="Unassembled WGS sequence"/>
</dbReference>
<keyword evidence="1" id="KW-0808">Transferase</keyword>
<accession>A0A1G2CEJ5</accession>
<dbReference type="PANTHER" id="PTHR43793:SF1">
    <property type="entry name" value="FAD SYNTHASE"/>
    <property type="match status" value="1"/>
</dbReference>
<sequence>MKAACVTIISMKIMVFGVFDLLHPGHLYFLYHAHLRGEELVAVVARDKAAKKLKGRVPAWSERKRMRAVQDTGLATKVVLGDLKEGSYAVIEKYRPDIICLGYDQKSLGSDLRSKMRSNALPRMTLYILKPHKTDLFRTSKLRA</sequence>
<evidence type="ECO:0000313" key="5">
    <source>
        <dbReference type="Proteomes" id="UP000179059"/>
    </source>
</evidence>
<dbReference type="InterPro" id="IPR050385">
    <property type="entry name" value="Archaeal_FAD_synthase"/>
</dbReference>
<dbReference type="Pfam" id="PF01467">
    <property type="entry name" value="CTP_transf_like"/>
    <property type="match status" value="1"/>
</dbReference>
<dbReference type="STRING" id="1798647.A2855_01585"/>
<evidence type="ECO:0000256" key="1">
    <source>
        <dbReference type="ARBA" id="ARBA00022679"/>
    </source>
</evidence>
<reference evidence="4 5" key="1">
    <citation type="journal article" date="2016" name="Nat. Commun.">
        <title>Thousands of microbial genomes shed light on interconnected biogeochemical processes in an aquifer system.</title>
        <authorList>
            <person name="Anantharaman K."/>
            <person name="Brown C.T."/>
            <person name="Hug L.A."/>
            <person name="Sharon I."/>
            <person name="Castelle C.J."/>
            <person name="Probst A.J."/>
            <person name="Thomas B.C."/>
            <person name="Singh A."/>
            <person name="Wilkins M.J."/>
            <person name="Karaoz U."/>
            <person name="Brodie E.L."/>
            <person name="Williams K.H."/>
            <person name="Hubbard S.S."/>
            <person name="Banfield J.F."/>
        </authorList>
    </citation>
    <scope>NUCLEOTIDE SEQUENCE [LARGE SCALE GENOMIC DNA]</scope>
</reference>
<protein>
    <recommendedName>
        <fullName evidence="3">Cytidyltransferase-like domain-containing protein</fullName>
    </recommendedName>
</protein>
<keyword evidence="2" id="KW-0548">Nucleotidyltransferase</keyword>
<evidence type="ECO:0000313" key="4">
    <source>
        <dbReference type="EMBL" id="OGY98847.1"/>
    </source>
</evidence>
<dbReference type="InterPro" id="IPR004821">
    <property type="entry name" value="Cyt_trans-like"/>
</dbReference>
<dbReference type="SUPFAM" id="SSF52374">
    <property type="entry name" value="Nucleotidylyl transferase"/>
    <property type="match status" value="1"/>
</dbReference>
<gene>
    <name evidence="4" type="ORF">A2855_01585</name>
</gene>
<feature type="domain" description="Cytidyltransferase-like" evidence="3">
    <location>
        <begin position="15"/>
        <end position="143"/>
    </location>
</feature>
<evidence type="ECO:0000256" key="2">
    <source>
        <dbReference type="ARBA" id="ARBA00022695"/>
    </source>
</evidence>
<dbReference type="Gene3D" id="3.40.50.620">
    <property type="entry name" value="HUPs"/>
    <property type="match status" value="1"/>
</dbReference>
<dbReference type="GO" id="GO:0016779">
    <property type="term" value="F:nucleotidyltransferase activity"/>
    <property type="evidence" value="ECO:0007669"/>
    <property type="project" value="UniProtKB-KW"/>
</dbReference>
<dbReference type="EMBL" id="MHKX01000001">
    <property type="protein sequence ID" value="OGY98847.1"/>
    <property type="molecule type" value="Genomic_DNA"/>
</dbReference>
<proteinExistence type="predicted"/>
<evidence type="ECO:0000259" key="3">
    <source>
        <dbReference type="Pfam" id="PF01467"/>
    </source>
</evidence>
<comment type="caution">
    <text evidence="4">The sequence shown here is derived from an EMBL/GenBank/DDBJ whole genome shotgun (WGS) entry which is preliminary data.</text>
</comment>
<dbReference type="InterPro" id="IPR014729">
    <property type="entry name" value="Rossmann-like_a/b/a_fold"/>
</dbReference>
<organism evidence="4 5">
    <name type="scientific">Candidatus Liptonbacteria bacterium RIFCSPHIGHO2_01_FULL_57_28</name>
    <dbReference type="NCBI Taxonomy" id="1798647"/>
    <lineage>
        <taxon>Bacteria</taxon>
        <taxon>Candidatus Liptoniibacteriota</taxon>
    </lineage>
</organism>
<dbReference type="PANTHER" id="PTHR43793">
    <property type="entry name" value="FAD SYNTHASE"/>
    <property type="match status" value="1"/>
</dbReference>